<sequence>MSIITLNEPAPAQTTANGSATEEKTPKPFDLEASRAIVNSALDSLDSTLREVNRSLHSHPETAYKEVFAHKTLTDFLEGRGFTVKRHTWGLDTSFEATIGSGGRQVVFCAEYDALPDIGHACGHNLIATSSLAAFLGAAQVLAEMKIPGRLRILGTPAEEGGGGKVKLIEAGAFHPPEDIAAAIMSHPTGTFPSKDGQVRDGLGGMKLIASYKLRVEFKGRTSHAGAEPWNGINALDAAVGAYNNISMLRQQIRPDERIHGVFEVGGTVPNVIPEYSRMNWYIRSPTVSRLDVLVKRVKACFEAGAAAAGCEVSYHVAPTYKDLRINSTLCKAYAEDMAVLDLNIQQEERTPTEASTDMGNVSQLVPSFHGGFCIPTTPDVSGHNPKFAACAGTDEAHECAMKCAKGMAMLAIRVLTDDAMAEGARKDFEKSD</sequence>
<dbReference type="SUPFAM" id="SSF53187">
    <property type="entry name" value="Zn-dependent exopeptidases"/>
    <property type="match status" value="1"/>
</dbReference>
<gene>
    <name evidence="5" type="ORF">B0T10DRAFT_501498</name>
</gene>
<keyword evidence="6" id="KW-1185">Reference proteome</keyword>
<dbReference type="AlphaFoldDB" id="A0A9P8VSA3"/>
<dbReference type="Pfam" id="PF01546">
    <property type="entry name" value="Peptidase_M20"/>
    <property type="match status" value="1"/>
</dbReference>
<name>A0A9P8VSA3_9HYPO</name>
<evidence type="ECO:0000256" key="3">
    <source>
        <dbReference type="SAM" id="MobiDB-lite"/>
    </source>
</evidence>
<dbReference type="EMBL" id="JAGPYM010000070">
    <property type="protein sequence ID" value="KAH6869545.1"/>
    <property type="molecule type" value="Genomic_DNA"/>
</dbReference>
<dbReference type="PANTHER" id="PTHR30575:SF0">
    <property type="entry name" value="XAA-ARG DIPEPTIDASE"/>
    <property type="match status" value="1"/>
</dbReference>
<protein>
    <recommendedName>
        <fullName evidence="2">Peptidase M20 domain-containing protein 2</fullName>
    </recommendedName>
</protein>
<dbReference type="OrthoDB" id="6119954at2759"/>
<feature type="region of interest" description="Disordered" evidence="3">
    <location>
        <begin position="1"/>
        <end position="29"/>
    </location>
</feature>
<evidence type="ECO:0000256" key="2">
    <source>
        <dbReference type="PIRNR" id="PIRNR037226"/>
    </source>
</evidence>
<dbReference type="CDD" id="cd05672">
    <property type="entry name" value="M20_ACY1L2-like"/>
    <property type="match status" value="1"/>
</dbReference>
<dbReference type="InterPro" id="IPR017144">
    <property type="entry name" value="Xaa-Arg_dipeptidase"/>
</dbReference>
<feature type="non-terminal residue" evidence="5">
    <location>
        <position position="1"/>
    </location>
</feature>
<dbReference type="NCBIfam" id="TIGR01891">
    <property type="entry name" value="amidohydrolases"/>
    <property type="match status" value="1"/>
</dbReference>
<organism evidence="5 6">
    <name type="scientific">Thelonectria olida</name>
    <dbReference type="NCBI Taxonomy" id="1576542"/>
    <lineage>
        <taxon>Eukaryota</taxon>
        <taxon>Fungi</taxon>
        <taxon>Dikarya</taxon>
        <taxon>Ascomycota</taxon>
        <taxon>Pezizomycotina</taxon>
        <taxon>Sordariomycetes</taxon>
        <taxon>Hypocreomycetidae</taxon>
        <taxon>Hypocreales</taxon>
        <taxon>Nectriaceae</taxon>
        <taxon>Thelonectria</taxon>
    </lineage>
</organism>
<dbReference type="Proteomes" id="UP000777438">
    <property type="component" value="Unassembled WGS sequence"/>
</dbReference>
<dbReference type="Gene3D" id="3.30.70.360">
    <property type="match status" value="1"/>
</dbReference>
<evidence type="ECO:0000313" key="6">
    <source>
        <dbReference type="Proteomes" id="UP000777438"/>
    </source>
</evidence>
<dbReference type="SUPFAM" id="SSF55031">
    <property type="entry name" value="Bacterial exopeptidase dimerisation domain"/>
    <property type="match status" value="1"/>
</dbReference>
<dbReference type="InterPro" id="IPR036264">
    <property type="entry name" value="Bact_exopeptidase_dim_dom"/>
</dbReference>
<dbReference type="Gene3D" id="3.40.630.10">
    <property type="entry name" value="Zn peptidases"/>
    <property type="match status" value="1"/>
</dbReference>
<evidence type="ECO:0000313" key="5">
    <source>
        <dbReference type="EMBL" id="KAH6869545.1"/>
    </source>
</evidence>
<dbReference type="PIRSF" id="PIRSF037226">
    <property type="entry name" value="Amidohydrolase_ACY1L2_prd"/>
    <property type="match status" value="1"/>
</dbReference>
<dbReference type="PANTHER" id="PTHR30575">
    <property type="entry name" value="PEPTIDASE M20"/>
    <property type="match status" value="1"/>
</dbReference>
<dbReference type="GO" id="GO:0016805">
    <property type="term" value="F:dipeptidase activity"/>
    <property type="evidence" value="ECO:0007669"/>
    <property type="project" value="InterPro"/>
</dbReference>
<evidence type="ECO:0000256" key="1">
    <source>
        <dbReference type="ARBA" id="ARBA00006247"/>
    </source>
</evidence>
<feature type="domain" description="Peptidase M20 dimerisation" evidence="4">
    <location>
        <begin position="214"/>
        <end position="306"/>
    </location>
</feature>
<comment type="caution">
    <text evidence="5">The sequence shown here is derived from an EMBL/GenBank/DDBJ whole genome shotgun (WGS) entry which is preliminary data.</text>
</comment>
<evidence type="ECO:0000259" key="4">
    <source>
        <dbReference type="Pfam" id="PF07687"/>
    </source>
</evidence>
<dbReference type="InterPro" id="IPR052030">
    <property type="entry name" value="Peptidase_M20/M20A_hydrolases"/>
</dbReference>
<comment type="similarity">
    <text evidence="1 2">Belongs to the peptidase M20A family.</text>
</comment>
<dbReference type="InterPro" id="IPR017439">
    <property type="entry name" value="Amidohydrolase"/>
</dbReference>
<dbReference type="FunFam" id="3.30.70.360:FF:000004">
    <property type="entry name" value="Peptidase M20 domain-containing protein 2"/>
    <property type="match status" value="1"/>
</dbReference>
<dbReference type="InterPro" id="IPR011650">
    <property type="entry name" value="Peptidase_M20_dimer"/>
</dbReference>
<accession>A0A9P8VSA3</accession>
<proteinExistence type="inferred from homology"/>
<dbReference type="Pfam" id="PF07687">
    <property type="entry name" value="M20_dimer"/>
    <property type="match status" value="1"/>
</dbReference>
<reference evidence="5 6" key="1">
    <citation type="journal article" date="2021" name="Nat. Commun.">
        <title>Genetic determinants of endophytism in the Arabidopsis root mycobiome.</title>
        <authorList>
            <person name="Mesny F."/>
            <person name="Miyauchi S."/>
            <person name="Thiergart T."/>
            <person name="Pickel B."/>
            <person name="Atanasova L."/>
            <person name="Karlsson M."/>
            <person name="Huettel B."/>
            <person name="Barry K.W."/>
            <person name="Haridas S."/>
            <person name="Chen C."/>
            <person name="Bauer D."/>
            <person name="Andreopoulos W."/>
            <person name="Pangilinan J."/>
            <person name="LaButti K."/>
            <person name="Riley R."/>
            <person name="Lipzen A."/>
            <person name="Clum A."/>
            <person name="Drula E."/>
            <person name="Henrissat B."/>
            <person name="Kohler A."/>
            <person name="Grigoriev I.V."/>
            <person name="Martin F.M."/>
            <person name="Hacquard S."/>
        </authorList>
    </citation>
    <scope>NUCLEOTIDE SEQUENCE [LARGE SCALE GENOMIC DNA]</scope>
    <source>
        <strain evidence="5 6">MPI-CAGE-CH-0241</strain>
    </source>
</reference>
<dbReference type="InterPro" id="IPR002933">
    <property type="entry name" value="Peptidase_M20"/>
</dbReference>